<feature type="compositionally biased region" description="Acidic residues" evidence="6">
    <location>
        <begin position="419"/>
        <end position="430"/>
    </location>
</feature>
<evidence type="ECO:0000313" key="8">
    <source>
        <dbReference type="EnsemblPlants" id="OGLUM12G11050.1"/>
    </source>
</evidence>
<dbReference type="Pfam" id="PF02365">
    <property type="entry name" value="NAM"/>
    <property type="match status" value="1"/>
</dbReference>
<evidence type="ECO:0000256" key="2">
    <source>
        <dbReference type="ARBA" id="ARBA00023015"/>
    </source>
</evidence>
<name>A0A0E0BRV6_9ORYZ</name>
<dbReference type="eggNOG" id="ENOG502RRP6">
    <property type="taxonomic scope" value="Eukaryota"/>
</dbReference>
<feature type="region of interest" description="Disordered" evidence="6">
    <location>
        <begin position="254"/>
        <end position="317"/>
    </location>
</feature>
<evidence type="ECO:0000256" key="3">
    <source>
        <dbReference type="ARBA" id="ARBA00023125"/>
    </source>
</evidence>
<reference evidence="8" key="1">
    <citation type="submission" date="2015-04" db="UniProtKB">
        <authorList>
            <consortium name="EnsemblPlants"/>
        </authorList>
    </citation>
    <scope>IDENTIFICATION</scope>
</reference>
<protein>
    <recommendedName>
        <fullName evidence="7">NAC domain-containing protein</fullName>
    </recommendedName>
</protein>
<feature type="compositionally biased region" description="Pro residues" evidence="6">
    <location>
        <begin position="385"/>
        <end position="411"/>
    </location>
</feature>
<dbReference type="GO" id="GO:0005634">
    <property type="term" value="C:nucleus"/>
    <property type="evidence" value="ECO:0007669"/>
    <property type="project" value="UniProtKB-SubCell"/>
</dbReference>
<dbReference type="SUPFAM" id="SSF101941">
    <property type="entry name" value="NAC domain"/>
    <property type="match status" value="1"/>
</dbReference>
<comment type="subcellular location">
    <subcellularLocation>
        <location evidence="1">Nucleus</location>
    </subcellularLocation>
</comment>
<dbReference type="GO" id="GO:0003677">
    <property type="term" value="F:DNA binding"/>
    <property type="evidence" value="ECO:0007669"/>
    <property type="project" value="UniProtKB-KW"/>
</dbReference>
<dbReference type="PROSITE" id="PS51005">
    <property type="entry name" value="NAC"/>
    <property type="match status" value="1"/>
</dbReference>
<dbReference type="InterPro" id="IPR003441">
    <property type="entry name" value="NAC-dom"/>
</dbReference>
<proteinExistence type="predicted"/>
<dbReference type="GO" id="GO:0006355">
    <property type="term" value="P:regulation of DNA-templated transcription"/>
    <property type="evidence" value="ECO:0007669"/>
    <property type="project" value="InterPro"/>
</dbReference>
<organism evidence="8">
    <name type="scientific">Oryza glumipatula</name>
    <dbReference type="NCBI Taxonomy" id="40148"/>
    <lineage>
        <taxon>Eukaryota</taxon>
        <taxon>Viridiplantae</taxon>
        <taxon>Streptophyta</taxon>
        <taxon>Embryophyta</taxon>
        <taxon>Tracheophyta</taxon>
        <taxon>Spermatophyta</taxon>
        <taxon>Magnoliopsida</taxon>
        <taxon>Liliopsida</taxon>
        <taxon>Poales</taxon>
        <taxon>Poaceae</taxon>
        <taxon>BOP clade</taxon>
        <taxon>Oryzoideae</taxon>
        <taxon>Oryzeae</taxon>
        <taxon>Oryzinae</taxon>
        <taxon>Oryza</taxon>
    </lineage>
</organism>
<dbReference type="HOGENOM" id="CLU_049678_1_0_1"/>
<dbReference type="PANTHER" id="PTHR31989">
    <property type="entry name" value="NAC DOMAIN-CONTAINING PROTEIN 82-RELATED"/>
    <property type="match status" value="1"/>
</dbReference>
<keyword evidence="5" id="KW-0539">Nucleus</keyword>
<dbReference type="Gene3D" id="2.170.150.80">
    <property type="entry name" value="NAC domain"/>
    <property type="match status" value="1"/>
</dbReference>
<reference evidence="8" key="2">
    <citation type="submission" date="2018-05" db="EMBL/GenBank/DDBJ databases">
        <title>OgluRS3 (Oryza glumaepatula Reference Sequence Version 3).</title>
        <authorList>
            <person name="Zhang J."/>
            <person name="Kudrna D."/>
            <person name="Lee S."/>
            <person name="Talag J."/>
            <person name="Welchert J."/>
            <person name="Wing R.A."/>
        </authorList>
    </citation>
    <scope>NUCLEOTIDE SEQUENCE [LARGE SCALE GENOMIC DNA]</scope>
</reference>
<feature type="region of interest" description="Disordered" evidence="6">
    <location>
        <begin position="369"/>
        <end position="431"/>
    </location>
</feature>
<keyword evidence="3" id="KW-0238">DNA-binding</keyword>
<dbReference type="Gramene" id="OGLUM12G11050.1">
    <property type="protein sequence ID" value="OGLUM12G11050.1"/>
    <property type="gene ID" value="OGLUM12G11050"/>
</dbReference>
<sequence length="453" mass="48712">MEKGKLDFLLELGFRFNPSPEQVVTYYLPCLVAGQQPKDTEGCIHSADVYGADEPRDLAGKYAPVARSSNGDRFFFTGCRRMKGKFSRSAGGGTWVSQSSKDLKNREGIKIGEVKNFRFKKDGKNTDWLMEEYHLCGQESGDVVEPVVCRIYVSPRAAPDSVSHQESAVLQPQEPAPLPVPAAPAPPRQVPVVTQQAPPPPPPLVPVITQDAPPLKRPAPVAAPPCAKKMRGDVSAFPVVRQSCVAAPRCAPRVVAPPPRHPPIQTYPTDPFESAPLDPFEPPPAAASVTGGHHTPQLSVPVPATPEQGLSLAASNSPELDPANIGIDMDELMRYLGNTPLDGVLPSQLFVLPTNDDEDVELAKVLEDGLQGGGEKDGNGNPPLCVTPPPPPPRPASWPVMAPPPPHPPILTCPKDPFEPNDDEDEDENDFASMLRRRVFAPSVAEEVDFGGM</sequence>
<evidence type="ECO:0000256" key="1">
    <source>
        <dbReference type="ARBA" id="ARBA00004123"/>
    </source>
</evidence>
<feature type="domain" description="NAC" evidence="7">
    <location>
        <begin position="10"/>
        <end position="154"/>
    </location>
</feature>
<dbReference type="Proteomes" id="UP000026961">
    <property type="component" value="Chromosome 12"/>
</dbReference>
<accession>A0A0E0BRV6</accession>
<dbReference type="InterPro" id="IPR036093">
    <property type="entry name" value="NAC_dom_sf"/>
</dbReference>
<evidence type="ECO:0000256" key="5">
    <source>
        <dbReference type="ARBA" id="ARBA00023242"/>
    </source>
</evidence>
<keyword evidence="9" id="KW-1185">Reference proteome</keyword>
<dbReference type="AlphaFoldDB" id="A0A0E0BRV6"/>
<evidence type="ECO:0000313" key="9">
    <source>
        <dbReference type="Proteomes" id="UP000026961"/>
    </source>
</evidence>
<keyword evidence="4" id="KW-0804">Transcription</keyword>
<evidence type="ECO:0000256" key="6">
    <source>
        <dbReference type="SAM" id="MobiDB-lite"/>
    </source>
</evidence>
<evidence type="ECO:0000256" key="4">
    <source>
        <dbReference type="ARBA" id="ARBA00023163"/>
    </source>
</evidence>
<dbReference type="EnsemblPlants" id="OGLUM12G11050.1">
    <property type="protein sequence ID" value="OGLUM12G11050.1"/>
    <property type="gene ID" value="OGLUM12G11050"/>
</dbReference>
<evidence type="ECO:0000259" key="7">
    <source>
        <dbReference type="PROSITE" id="PS51005"/>
    </source>
</evidence>
<keyword evidence="2" id="KW-0805">Transcription regulation</keyword>